<organism evidence="6 7">
    <name type="scientific">Urochloa decumbens</name>
    <dbReference type="NCBI Taxonomy" id="240449"/>
    <lineage>
        <taxon>Eukaryota</taxon>
        <taxon>Viridiplantae</taxon>
        <taxon>Streptophyta</taxon>
        <taxon>Embryophyta</taxon>
        <taxon>Tracheophyta</taxon>
        <taxon>Spermatophyta</taxon>
        <taxon>Magnoliopsida</taxon>
        <taxon>Liliopsida</taxon>
        <taxon>Poales</taxon>
        <taxon>Poaceae</taxon>
        <taxon>PACMAD clade</taxon>
        <taxon>Panicoideae</taxon>
        <taxon>Panicodae</taxon>
        <taxon>Paniceae</taxon>
        <taxon>Melinidinae</taxon>
        <taxon>Urochloa</taxon>
    </lineage>
</organism>
<evidence type="ECO:0000256" key="5">
    <source>
        <dbReference type="ARBA" id="ARBA00023136"/>
    </source>
</evidence>
<evidence type="ECO:0000256" key="3">
    <source>
        <dbReference type="ARBA" id="ARBA00022692"/>
    </source>
</evidence>
<protein>
    <submittedName>
        <fullName evidence="6">Uncharacterized protein</fullName>
    </submittedName>
</protein>
<dbReference type="EMBL" id="OZ075135">
    <property type="protein sequence ID" value="CAL4996049.1"/>
    <property type="molecule type" value="Genomic_DNA"/>
</dbReference>
<evidence type="ECO:0000256" key="4">
    <source>
        <dbReference type="ARBA" id="ARBA00022989"/>
    </source>
</evidence>
<dbReference type="PANTHER" id="PTHR33966">
    <property type="entry name" value="PROTEIN ODR-4 HOMOLOG"/>
    <property type="match status" value="1"/>
</dbReference>
<proteinExistence type="inferred from homology"/>
<name>A0ABC9BBI5_9POAL</name>
<dbReference type="Proteomes" id="UP001497457">
    <property type="component" value="Chromosome 25rd"/>
</dbReference>
<evidence type="ECO:0000313" key="6">
    <source>
        <dbReference type="EMBL" id="CAL4996049.1"/>
    </source>
</evidence>
<dbReference type="PANTHER" id="PTHR33966:SF1">
    <property type="entry name" value="PROTEIN ODR-4 HOMOLOG"/>
    <property type="match status" value="1"/>
</dbReference>
<evidence type="ECO:0000256" key="2">
    <source>
        <dbReference type="ARBA" id="ARBA00010131"/>
    </source>
</evidence>
<dbReference type="Pfam" id="PF14778">
    <property type="entry name" value="ODR4-like"/>
    <property type="match status" value="1"/>
</dbReference>
<keyword evidence="3" id="KW-0812">Transmembrane</keyword>
<reference evidence="7" key="1">
    <citation type="submission" date="2024-06" db="EMBL/GenBank/DDBJ databases">
        <authorList>
            <person name="Ryan C."/>
        </authorList>
    </citation>
    <scope>NUCLEOTIDE SEQUENCE [LARGE SCALE GENOMIC DNA]</scope>
</reference>
<dbReference type="AlphaFoldDB" id="A0ABC9BBI5"/>
<keyword evidence="4" id="KW-1133">Transmembrane helix</keyword>
<gene>
    <name evidence="6" type="ORF">URODEC1_LOCUS62705</name>
</gene>
<comment type="similarity">
    <text evidence="2">Belongs to the ODR-4 family.</text>
</comment>
<keyword evidence="7" id="KW-1185">Reference proteome</keyword>
<dbReference type="GO" id="GO:0016020">
    <property type="term" value="C:membrane"/>
    <property type="evidence" value="ECO:0007669"/>
    <property type="project" value="UniProtKB-SubCell"/>
</dbReference>
<keyword evidence="5" id="KW-0472">Membrane</keyword>
<dbReference type="InterPro" id="IPR029454">
    <property type="entry name" value="ODR-4-like"/>
</dbReference>
<comment type="subcellular location">
    <subcellularLocation>
        <location evidence="1">Membrane</location>
    </subcellularLocation>
</comment>
<sequence length="459" mass="49881">MVKAVVGDEAHLKAFEEALSSSSPPPQAQVGLVVGKLSASSDRALVYSLLPTPPTEAAAPACSLRAAPKPKPSSKGKAPTSSDASLEFDVDWIAEHARQVSRMLLGGMSVIGIYVWASEASFKATSPAVLSQVTRAASQAWYGRAFTAFTERLLIHISYSPRRLACRICEVASGSLRPCDFKYSKLLPSLQTFRCTYNFEIRLTATQAEPFKKAILKAISHLTEEVQNARALIDGHLFSEDIKISTEGPRQVDFLVPFKNAVPVEECSLEGVAGLLRFAGSVSALAYLGPKESISEAISDLKADIITSLRSRLDIILDDADDGSAANELDQSPSQKVTQVVFHELREPYNFLFPRRVLIPWFSGSYICDYLQQSETTEVLMLCSLVESYLSGSVSHPQFCISARALDTLLTSLTLGCSGSLQGSDTTGNSRGKLFNPRTRKSSSLWHTRILLGYGAWSS</sequence>
<evidence type="ECO:0000256" key="1">
    <source>
        <dbReference type="ARBA" id="ARBA00004370"/>
    </source>
</evidence>
<reference evidence="6 7" key="2">
    <citation type="submission" date="2024-10" db="EMBL/GenBank/DDBJ databases">
        <authorList>
            <person name="Ryan C."/>
        </authorList>
    </citation>
    <scope>NUCLEOTIDE SEQUENCE [LARGE SCALE GENOMIC DNA]</scope>
</reference>
<accession>A0ABC9BBI5</accession>
<evidence type="ECO:0000313" key="7">
    <source>
        <dbReference type="Proteomes" id="UP001497457"/>
    </source>
</evidence>